<protein>
    <recommendedName>
        <fullName evidence="3">Heme oxygenase</fullName>
    </recommendedName>
</protein>
<dbReference type="Pfam" id="PF01126">
    <property type="entry name" value="Heme_oxygenase"/>
    <property type="match status" value="1"/>
</dbReference>
<gene>
    <name evidence="1" type="ORF">EKG83_18420</name>
</gene>
<dbReference type="InterPro" id="IPR016053">
    <property type="entry name" value="Haem_Oase-like"/>
</dbReference>
<organism evidence="1 2">
    <name type="scientific">Saccharothrix syringae</name>
    <name type="common">Nocardiopsis syringae</name>
    <dbReference type="NCBI Taxonomy" id="103733"/>
    <lineage>
        <taxon>Bacteria</taxon>
        <taxon>Bacillati</taxon>
        <taxon>Actinomycetota</taxon>
        <taxon>Actinomycetes</taxon>
        <taxon>Pseudonocardiales</taxon>
        <taxon>Pseudonocardiaceae</taxon>
        <taxon>Saccharothrix</taxon>
    </lineage>
</organism>
<dbReference type="KEGG" id="ssyi:EKG83_18420"/>
<dbReference type="OrthoDB" id="9149607at2"/>
<accession>A0A5Q0GZQ0</accession>
<proteinExistence type="predicted"/>
<dbReference type="GO" id="GO:0006788">
    <property type="term" value="P:heme oxidation"/>
    <property type="evidence" value="ECO:0007669"/>
    <property type="project" value="InterPro"/>
</dbReference>
<name>A0A5Q0GZQ0_SACSY</name>
<reference evidence="2" key="1">
    <citation type="journal article" date="2021" name="Curr. Microbiol.">
        <title>Complete genome of nocamycin-producing strain Saccharothrix syringae NRRL B-16468 reveals the biosynthetic potential for secondary metabolites.</title>
        <authorList>
            <person name="Mo X."/>
            <person name="Yang S."/>
        </authorList>
    </citation>
    <scope>NUCLEOTIDE SEQUENCE [LARGE SCALE GENOMIC DNA]</scope>
    <source>
        <strain evidence="2">ATCC 51364 / DSM 43886 / JCM 6844 / KCTC 9398 / NBRC 14523 / NRRL B-16468 / INA 2240</strain>
    </source>
</reference>
<dbReference type="GO" id="GO:0004392">
    <property type="term" value="F:heme oxygenase (decyclizing) activity"/>
    <property type="evidence" value="ECO:0007669"/>
    <property type="project" value="InterPro"/>
</dbReference>
<sequence length="198" mass="21349">MPSAMQALELGTREVHARVEARLRPHLEHVAATAAHTRVLAVLLGVHEPLDARLRPWSATVPDWAPPDRPALLRADLAAAGWSAERIGAVPRCAPAGLPDVRSLPEALGASYVVEGSALGGLLVSRWLRDNLGLRPDQLRFYLGDGEPARRRFRAFGGCVERVVDGPGAVAAAVDAARRTFDAFERWFARHVPPVSVG</sequence>
<dbReference type="AlphaFoldDB" id="A0A5Q0GZQ0"/>
<dbReference type="InterPro" id="IPR016084">
    <property type="entry name" value="Haem_Oase-like_multi-hlx"/>
</dbReference>
<dbReference type="RefSeq" id="WP_051766652.1">
    <property type="nucleotide sequence ID" value="NZ_CP034550.1"/>
</dbReference>
<dbReference type="Proteomes" id="UP000325787">
    <property type="component" value="Chromosome"/>
</dbReference>
<dbReference type="CDD" id="cd19166">
    <property type="entry name" value="HemeO-bac"/>
    <property type="match status" value="1"/>
</dbReference>
<evidence type="ECO:0000313" key="1">
    <source>
        <dbReference type="EMBL" id="QFZ19155.1"/>
    </source>
</evidence>
<evidence type="ECO:0000313" key="2">
    <source>
        <dbReference type="Proteomes" id="UP000325787"/>
    </source>
</evidence>
<dbReference type="SUPFAM" id="SSF48613">
    <property type="entry name" value="Heme oxygenase-like"/>
    <property type="match status" value="1"/>
</dbReference>
<evidence type="ECO:0008006" key="3">
    <source>
        <dbReference type="Google" id="ProtNLM"/>
    </source>
</evidence>
<keyword evidence="2" id="KW-1185">Reference proteome</keyword>
<dbReference type="EMBL" id="CP034550">
    <property type="protein sequence ID" value="QFZ19155.1"/>
    <property type="molecule type" value="Genomic_DNA"/>
</dbReference>
<dbReference type="Gene3D" id="1.20.910.10">
    <property type="entry name" value="Heme oxygenase-like"/>
    <property type="match status" value="1"/>
</dbReference>